<dbReference type="PROSITE" id="PS01332">
    <property type="entry name" value="HTH_RRF2_1"/>
    <property type="match status" value="1"/>
</dbReference>
<evidence type="ECO:0000313" key="1">
    <source>
        <dbReference type="EMBL" id="MDX8523468.1"/>
    </source>
</evidence>
<comment type="caution">
    <text evidence="1">The sequence shown here is derived from an EMBL/GenBank/DDBJ whole genome shotgun (WGS) entry which is preliminary data.</text>
</comment>
<evidence type="ECO:0000313" key="2">
    <source>
        <dbReference type="Proteomes" id="UP001276840"/>
    </source>
</evidence>
<dbReference type="PROSITE" id="PS51197">
    <property type="entry name" value="HTH_RRF2_2"/>
    <property type="match status" value="1"/>
</dbReference>
<dbReference type="RefSeq" id="WP_320231176.1">
    <property type="nucleotide sequence ID" value="NZ_JAVIJF010000002.1"/>
</dbReference>
<dbReference type="Pfam" id="PF02082">
    <property type="entry name" value="Rrf2"/>
    <property type="match status" value="1"/>
</dbReference>
<protein>
    <submittedName>
        <fullName evidence="1">Rrf2 family transcriptional regulator</fullName>
    </submittedName>
</protein>
<dbReference type="InterPro" id="IPR036390">
    <property type="entry name" value="WH_DNA-bd_sf"/>
</dbReference>
<proteinExistence type="predicted"/>
<dbReference type="Proteomes" id="UP001276840">
    <property type="component" value="Unassembled WGS sequence"/>
</dbReference>
<dbReference type="InterPro" id="IPR030489">
    <property type="entry name" value="TR_Rrf2-type_CS"/>
</dbReference>
<dbReference type="EMBL" id="JAVIJF010000002">
    <property type="protein sequence ID" value="MDX8523468.1"/>
    <property type="molecule type" value="Genomic_DNA"/>
</dbReference>
<gene>
    <name evidence="1" type="ORF">RFM68_03035</name>
</gene>
<dbReference type="PANTHER" id="PTHR33221">
    <property type="entry name" value="WINGED HELIX-TURN-HELIX TRANSCRIPTIONAL REGULATOR, RRF2 FAMILY"/>
    <property type="match status" value="1"/>
</dbReference>
<dbReference type="NCBIfam" id="TIGR00738">
    <property type="entry name" value="rrf2_super"/>
    <property type="match status" value="1"/>
</dbReference>
<sequence>MKLGEGVEAAIHCAATLASVAGNSTMPGAALAESFGLSPSYLLKHLNQLTAARILESVPGPAGGYRLARAAERITLLDIVLAIEGREPAFRCGEIRRNGPVKLDASAYIKPCGVNAAMLWAESAYRAVLAETRLSDIVAEYAAEGDPRAFAASCAFVERHQRPQKSNPTKQTPARS</sequence>
<accession>A0ABU4ZHE4</accession>
<reference evidence="1 2" key="1">
    <citation type="submission" date="2023-08" db="EMBL/GenBank/DDBJ databases">
        <title>Implementing the SeqCode for naming new Mesorhizobium species isolated from Vachellia karroo root nodules.</title>
        <authorList>
            <person name="Van Lill M."/>
        </authorList>
    </citation>
    <scope>NUCLEOTIDE SEQUENCE [LARGE SCALE GENOMIC DNA]</scope>
    <source>
        <strain evidence="1 2">MSK 1335</strain>
    </source>
</reference>
<keyword evidence="2" id="KW-1185">Reference proteome</keyword>
<dbReference type="InterPro" id="IPR000944">
    <property type="entry name" value="Tscrpt_reg_Rrf2"/>
</dbReference>
<name>A0ABU4ZHE4_9HYPH</name>
<organism evidence="1 2">
    <name type="scientific">Mesorhizobium montanum</name>
    <dbReference type="NCBI Taxonomy" id="3072323"/>
    <lineage>
        <taxon>Bacteria</taxon>
        <taxon>Pseudomonadati</taxon>
        <taxon>Pseudomonadota</taxon>
        <taxon>Alphaproteobacteria</taxon>
        <taxon>Hyphomicrobiales</taxon>
        <taxon>Phyllobacteriaceae</taxon>
        <taxon>Mesorhizobium</taxon>
    </lineage>
</organism>
<dbReference type="Gene3D" id="1.10.10.10">
    <property type="entry name" value="Winged helix-like DNA-binding domain superfamily/Winged helix DNA-binding domain"/>
    <property type="match status" value="1"/>
</dbReference>
<dbReference type="PANTHER" id="PTHR33221:SF13">
    <property type="entry name" value="TRANSCRIPTIONAL REGULATOR-RELATED"/>
    <property type="match status" value="1"/>
</dbReference>
<dbReference type="InterPro" id="IPR036388">
    <property type="entry name" value="WH-like_DNA-bd_sf"/>
</dbReference>
<dbReference type="SUPFAM" id="SSF46785">
    <property type="entry name" value="Winged helix' DNA-binding domain"/>
    <property type="match status" value="1"/>
</dbReference>